<evidence type="ECO:0000313" key="3">
    <source>
        <dbReference type="Proteomes" id="UP000478052"/>
    </source>
</evidence>
<gene>
    <name evidence="2" type="ORF">FWK35_00012020</name>
</gene>
<accession>A0A6G0YHK9</accession>
<reference evidence="2 3" key="1">
    <citation type="submission" date="2019-08" db="EMBL/GenBank/DDBJ databases">
        <title>Whole genome of Aphis craccivora.</title>
        <authorList>
            <person name="Voronova N.V."/>
            <person name="Shulinski R.S."/>
            <person name="Bandarenka Y.V."/>
            <person name="Zhorov D.G."/>
            <person name="Warner D."/>
        </authorList>
    </citation>
    <scope>NUCLEOTIDE SEQUENCE [LARGE SCALE GENOMIC DNA]</scope>
    <source>
        <strain evidence="2">180601</strain>
        <tissue evidence="2">Whole Body</tissue>
    </source>
</reference>
<keyword evidence="3" id="KW-1185">Reference proteome</keyword>
<organism evidence="2 3">
    <name type="scientific">Aphis craccivora</name>
    <name type="common">Cowpea aphid</name>
    <dbReference type="NCBI Taxonomy" id="307492"/>
    <lineage>
        <taxon>Eukaryota</taxon>
        <taxon>Metazoa</taxon>
        <taxon>Ecdysozoa</taxon>
        <taxon>Arthropoda</taxon>
        <taxon>Hexapoda</taxon>
        <taxon>Insecta</taxon>
        <taxon>Pterygota</taxon>
        <taxon>Neoptera</taxon>
        <taxon>Paraneoptera</taxon>
        <taxon>Hemiptera</taxon>
        <taxon>Sternorrhyncha</taxon>
        <taxon>Aphidomorpha</taxon>
        <taxon>Aphidoidea</taxon>
        <taxon>Aphididae</taxon>
        <taxon>Aphidini</taxon>
        <taxon>Aphis</taxon>
        <taxon>Aphis</taxon>
    </lineage>
</organism>
<name>A0A6G0YHK9_APHCR</name>
<comment type="caution">
    <text evidence="2">The sequence shown here is derived from an EMBL/GenBank/DDBJ whole genome shotgun (WGS) entry which is preliminary data.</text>
</comment>
<protein>
    <submittedName>
        <fullName evidence="2">Uncharacterized protein</fullName>
    </submittedName>
</protein>
<proteinExistence type="predicted"/>
<feature type="region of interest" description="Disordered" evidence="1">
    <location>
        <begin position="69"/>
        <end position="91"/>
    </location>
</feature>
<evidence type="ECO:0000313" key="2">
    <source>
        <dbReference type="EMBL" id="KAF0755883.1"/>
    </source>
</evidence>
<evidence type="ECO:0000256" key="1">
    <source>
        <dbReference type="SAM" id="MobiDB-lite"/>
    </source>
</evidence>
<dbReference type="OrthoDB" id="6622380at2759"/>
<dbReference type="Proteomes" id="UP000478052">
    <property type="component" value="Unassembled WGS sequence"/>
</dbReference>
<dbReference type="EMBL" id="VUJU01003993">
    <property type="protein sequence ID" value="KAF0755883.1"/>
    <property type="molecule type" value="Genomic_DNA"/>
</dbReference>
<sequence>MWLSNLFTKTKNHECDDSNKEDIVNGESINISSNQEEKPFINDLREKIESVKKIYAKLQALQDKQDLNLNNNYTDNTQEKNDQSTSTNEDEKNLEINNCKLEDVLRIIPIIETNLQTLTEKVSCLSGLLDEKQINAKTLIDQNIISNSSTINSAPNSVNKLNCIANKTIPLNKDILPEIDSKENLKTHKKKSSVMIKKKETHQKVKVKTNSTEIINTNDEKDEKDQIKHEEKRINNIKLVDQLTNLDYQLESFFKSIQSALSQYKIDQVKEKSEIMDNLSRLENKININYSKMDKLMSNVEHLSKTNDPVSHVFIHNQPSIEIENRHELKKSKDDIKVCIDNLIKPNPNVKQTQPSITADNLNTSTQIDGKCTINRCVCQLIDHTNAANTQIINSHNGNNQSQYGDIILCEFLKTQPTLERIKQNEYQAKVVQINQLTNQNNEKKNNHLSVCSNKSCHISNMCDGNKIDDQKTSHLPICSKNPNHITDSCFENKIDHQKTSHLSLCSTESNHFLNSCVLNQFDDQKTSHSSLCSIESNHFLNSCVENKINNQKTSNLSVCSKNHLKNNDVTKPDEEQKINRSNLCPKPSVHQFLKIGVEFDTKPNQPISKKSVCKKNNICDFLSSQPIPEWIRLNENLVASDDICCHDAVQSLTTNNNLNIMKFYNIERIIKDNHDSNDDIVYEITRKP</sequence>
<dbReference type="AlphaFoldDB" id="A0A6G0YHK9"/>